<evidence type="ECO:0000256" key="9">
    <source>
        <dbReference type="ARBA" id="ARBA00022845"/>
    </source>
</evidence>
<organism evidence="15">
    <name type="scientific">Vibrio coralliilyticus</name>
    <dbReference type="NCBI Taxonomy" id="190893"/>
    <lineage>
        <taxon>Bacteria</taxon>
        <taxon>Pseudomonadati</taxon>
        <taxon>Pseudomonadota</taxon>
        <taxon>Gammaproteobacteria</taxon>
        <taxon>Vibrionales</taxon>
        <taxon>Vibrionaceae</taxon>
        <taxon>Vibrio</taxon>
    </lineage>
</organism>
<dbReference type="NCBIfam" id="NF008775">
    <property type="entry name" value="PRK11819.1"/>
    <property type="match status" value="1"/>
</dbReference>
<evidence type="ECO:0000259" key="13">
    <source>
        <dbReference type="PROSITE" id="PS50893"/>
    </source>
</evidence>
<dbReference type="InterPro" id="IPR003593">
    <property type="entry name" value="AAA+_ATPase"/>
</dbReference>
<comment type="subunit">
    <text evidence="12">Monomer. Probably contacts ribosomal proteins L1, L5, L33 and S7, the 16S and 23S rRNA and the P-site containing tRNA(fMet).</text>
</comment>
<evidence type="ECO:0000313" key="16">
    <source>
        <dbReference type="EMBL" id="NOJ24877.1"/>
    </source>
</evidence>
<comment type="function">
    <text evidence="12">A translation factor that gates the progression of the 70S ribosomal initiation complex (IC, containing tRNA(fMet) in the P-site) into the translation elongation cycle by using a mechanism sensitive to the ATP/ADP ratio. Binds to the 70S ribosome E-site where it modulates the state of the translating ribosome during subunit translocation. ATP hydrolysis probably frees it from the ribosome, which can enter the elongation phase.</text>
</comment>
<comment type="domain">
    <text evidence="12">The arm domain is inserted in the first ABC transporter domain. Probably contacts ribosomal protein L1.</text>
</comment>
<feature type="domain" description="ABC transporter" evidence="13">
    <location>
        <begin position="324"/>
        <end position="542"/>
    </location>
</feature>
<dbReference type="InterPro" id="IPR032781">
    <property type="entry name" value="ABC_tran_Xtn"/>
</dbReference>
<comment type="similarity">
    <text evidence="1 12">Belongs to the ABC transporter superfamily. ABCF family. Translational throttle EttA subfamily.</text>
</comment>
<sequence>MAEYVYTMSRVSKIVPPKRQILKDISLSFFPGAKIGVLGLNGAGKSTLLRIMAGIDTDIDGEARPQPGLNVGYLPQEPVLDESKTVREIVEEAVSDVAGAMKRLDEVYAAYAEPDADFDALAKEQGELEALIQAKDGHNLDNALERAADALRLPEWDQKIEHLSGGERRRVAICRLLLEKPDMLLLDEPTNHLDAESVAWLERFLVDYTGTVVAITHDRYFLDNAAGWILELDRGEGIPWQGNYTSWLEQKDARLQQEASQEKARQKTIEKELEWVRQNPKGRQAKSKARMARFEELQSGDHQKRNETNELFIPPGERLGDKVIEVNNLTKSFDGRVLIDDLSFSMPKGAIVGIIGANGAGKSTLFKMLSGTEQPDSGSIEMGDTVKLASVDQFRDSMDDSKTVFQEISEGADIIKINNFEIPARAYCSRFNFKGSDQQKIIGELSGGERNRVHLAKLLKAGGNVLLLDEPTNDLDVETLRALEEALLEFPGCAMVISHDRWFLDRIATHIIDYRDEGQVNFYEGNYTEYMEWLKKTLGPEAAEPHRIKYKRITK</sequence>
<feature type="binding site" evidence="12">
    <location>
        <begin position="39"/>
        <end position="46"/>
    </location>
    <ligand>
        <name>ATP</name>
        <dbReference type="ChEBI" id="CHEBI:30616"/>
        <label>1</label>
    </ligand>
</feature>
<name>A0A7Y4GIV5_9VIBR</name>
<keyword evidence="11 12" id="KW-0648">Protein biosynthesis</keyword>
<dbReference type="AlphaFoldDB" id="A0A7Y4GIV5"/>
<evidence type="ECO:0000313" key="18">
    <source>
        <dbReference type="Proteomes" id="UP000576645"/>
    </source>
</evidence>
<dbReference type="HAMAP" id="MF_00847">
    <property type="entry name" value="EttA"/>
    <property type="match status" value="1"/>
</dbReference>
<evidence type="ECO:0000256" key="12">
    <source>
        <dbReference type="HAMAP-Rule" id="MF_00847"/>
    </source>
</evidence>
<evidence type="ECO:0000256" key="3">
    <source>
        <dbReference type="ARBA" id="ARBA00022555"/>
    </source>
</evidence>
<evidence type="ECO:0000256" key="1">
    <source>
        <dbReference type="ARBA" id="ARBA00005868"/>
    </source>
</evidence>
<evidence type="ECO:0000256" key="2">
    <source>
        <dbReference type="ARBA" id="ARBA00022490"/>
    </source>
</evidence>
<evidence type="ECO:0000313" key="15">
    <source>
        <dbReference type="EMBL" id="KJY75296.1"/>
    </source>
</evidence>
<reference evidence="14 17" key="1">
    <citation type="submission" date="2014-10" db="EMBL/GenBank/DDBJ databases">
        <title>The Complete Genome Sequence for the Shellfish Pathogen Vibrio coralliilyticus RE98 Isolated from a Shellfish Hatchery.</title>
        <authorList>
            <person name="Richards G.P."/>
            <person name="Bono J.L."/>
            <person name="Watson M.A."/>
            <person name="Needleman D.S."/>
        </authorList>
    </citation>
    <scope>NUCLEOTIDE SEQUENCE [LARGE SCALE GENOMIC DNA]</scope>
    <source>
        <strain evidence="14 17">RE98</strain>
    </source>
</reference>
<dbReference type="KEGG" id="vcy:IX92_02145"/>
<evidence type="ECO:0000256" key="5">
    <source>
        <dbReference type="ARBA" id="ARBA00022737"/>
    </source>
</evidence>
<dbReference type="GO" id="GO:0000049">
    <property type="term" value="F:tRNA binding"/>
    <property type="evidence" value="ECO:0007669"/>
    <property type="project" value="UniProtKB-UniRule"/>
</dbReference>
<dbReference type="Pfam" id="PF00005">
    <property type="entry name" value="ABC_tran"/>
    <property type="match status" value="2"/>
</dbReference>
<evidence type="ECO:0000256" key="6">
    <source>
        <dbReference type="ARBA" id="ARBA00022741"/>
    </source>
</evidence>
<comment type="subcellular location">
    <subcellularLocation>
        <location evidence="12">Cytoplasm</location>
    </subcellularLocation>
    <text evidence="12">Associates with ribosomes and polysomes.</text>
</comment>
<proteinExistence type="inferred from homology"/>
<feature type="binding site" evidence="12">
    <location>
        <begin position="356"/>
        <end position="363"/>
    </location>
    <ligand>
        <name>ATP</name>
        <dbReference type="ChEBI" id="CHEBI:30616"/>
        <label>2</label>
    </ligand>
</feature>
<dbReference type="GO" id="GO:0005524">
    <property type="term" value="F:ATP binding"/>
    <property type="evidence" value="ECO:0007669"/>
    <property type="project" value="UniProtKB-UniRule"/>
</dbReference>
<dbReference type="Proteomes" id="UP000576645">
    <property type="component" value="Unassembled WGS sequence"/>
</dbReference>
<dbReference type="FunFam" id="3.40.50.300:FF:000011">
    <property type="entry name" value="Putative ABC transporter ATP-binding component"/>
    <property type="match status" value="1"/>
</dbReference>
<evidence type="ECO:0000256" key="11">
    <source>
        <dbReference type="ARBA" id="ARBA00022917"/>
    </source>
</evidence>
<dbReference type="Pfam" id="PF12848">
    <property type="entry name" value="ABC_tran_Xtn"/>
    <property type="match status" value="1"/>
</dbReference>
<dbReference type="NCBIfam" id="TIGR03719">
    <property type="entry name" value="ABC_ABC_ChvD"/>
    <property type="match status" value="1"/>
</dbReference>
<keyword evidence="7 12" id="KW-0378">Hydrolase</keyword>
<evidence type="ECO:0000256" key="7">
    <source>
        <dbReference type="ARBA" id="ARBA00022801"/>
    </source>
</evidence>
<keyword evidence="4 12" id="KW-0699">rRNA-binding</keyword>
<reference evidence="16 18" key="3">
    <citation type="submission" date="2019-09" db="EMBL/GenBank/DDBJ databases">
        <title>Draft genome sequencing and comparative genomics of hatchery-associated Vibrios.</title>
        <authorList>
            <person name="Kehlet-Delgado H."/>
            <person name="Mueller R.S."/>
        </authorList>
    </citation>
    <scope>NUCLEOTIDE SEQUENCE [LARGE SCALE GENOMIC DNA]</scope>
    <source>
        <strain evidence="16 18">09-121-3</strain>
    </source>
</reference>
<dbReference type="InterPro" id="IPR022374">
    <property type="entry name" value="EttA"/>
</dbReference>
<keyword evidence="6 12" id="KW-0547">Nucleotide-binding</keyword>
<keyword evidence="9 12" id="KW-0810">Translation regulation</keyword>
<dbReference type="InterPro" id="IPR017871">
    <property type="entry name" value="ABC_transporter-like_CS"/>
</dbReference>
<dbReference type="PANTHER" id="PTHR43858">
    <property type="entry name" value="ENERGY-DEPENDENT TRANSLATIONAL THROTTLE PROTEIN ETTA"/>
    <property type="match status" value="1"/>
</dbReference>
<feature type="region of interest" description="Arm" evidence="12">
    <location>
        <begin position="95"/>
        <end position="139"/>
    </location>
</feature>
<keyword evidence="10 12" id="KW-0694">RNA-binding</keyword>
<evidence type="ECO:0000256" key="4">
    <source>
        <dbReference type="ARBA" id="ARBA00022730"/>
    </source>
</evidence>
<evidence type="ECO:0000256" key="8">
    <source>
        <dbReference type="ARBA" id="ARBA00022840"/>
    </source>
</evidence>
<feature type="domain" description="ABC transporter" evidence="13">
    <location>
        <begin position="6"/>
        <end position="259"/>
    </location>
</feature>
<evidence type="ECO:0000313" key="14">
    <source>
        <dbReference type="EMBL" id="AIW17906.1"/>
    </source>
</evidence>
<gene>
    <name evidence="12 16" type="primary">ettA</name>
    <name evidence="16" type="ORF">F0238_19295</name>
    <name evidence="14" type="ORF">IX92_02145</name>
    <name evidence="15" type="ORF">TW71_07450</name>
</gene>
<dbReference type="GO" id="GO:0005737">
    <property type="term" value="C:cytoplasm"/>
    <property type="evidence" value="ECO:0007669"/>
    <property type="project" value="UniProtKB-SubCell"/>
</dbReference>
<keyword evidence="3 12" id="KW-0820">tRNA-binding</keyword>
<dbReference type="GO" id="GO:0043022">
    <property type="term" value="F:ribosome binding"/>
    <property type="evidence" value="ECO:0007669"/>
    <property type="project" value="UniProtKB-UniRule"/>
</dbReference>
<dbReference type="EMBL" id="VTXP01000011">
    <property type="protein sequence ID" value="NOJ24877.1"/>
    <property type="molecule type" value="Genomic_DNA"/>
</dbReference>
<evidence type="ECO:0000313" key="17">
    <source>
        <dbReference type="Proteomes" id="UP000030081"/>
    </source>
</evidence>
<dbReference type="GO" id="GO:0045900">
    <property type="term" value="P:negative regulation of translational elongation"/>
    <property type="evidence" value="ECO:0007669"/>
    <property type="project" value="UniProtKB-UniRule"/>
</dbReference>
<feature type="region of interest" description="PtIM" evidence="12">
    <location>
        <begin position="242"/>
        <end position="322"/>
    </location>
</feature>
<dbReference type="PROSITE" id="PS00211">
    <property type="entry name" value="ABC_TRANSPORTER_1"/>
    <property type="match status" value="1"/>
</dbReference>
<keyword evidence="2 12" id="KW-0963">Cytoplasm</keyword>
<dbReference type="PANTHER" id="PTHR43858:SF1">
    <property type="entry name" value="ABC TRANSPORTER-RELATED PROTEIN"/>
    <property type="match status" value="1"/>
</dbReference>
<dbReference type="EC" id="3.6.1.-" evidence="12"/>
<keyword evidence="8 12" id="KW-0067">ATP-binding</keyword>
<dbReference type="EMBL" id="JXXR01000007">
    <property type="protein sequence ID" value="KJY75296.1"/>
    <property type="molecule type" value="Genomic_DNA"/>
</dbReference>
<comment type="catalytic activity">
    <reaction evidence="12">
        <text>ATP + H2O = ADP + phosphate + H(+)</text>
        <dbReference type="Rhea" id="RHEA:13065"/>
        <dbReference type="ChEBI" id="CHEBI:15377"/>
        <dbReference type="ChEBI" id="CHEBI:15378"/>
        <dbReference type="ChEBI" id="CHEBI:30616"/>
        <dbReference type="ChEBI" id="CHEBI:43474"/>
        <dbReference type="ChEBI" id="CHEBI:456216"/>
    </reaction>
</comment>
<dbReference type="SMART" id="SM00382">
    <property type="entry name" value="AAA"/>
    <property type="match status" value="2"/>
</dbReference>
<dbReference type="FunFam" id="3.40.50.300:FF:000183">
    <property type="entry name" value="ABC transporter ATP-binding protein yjjK"/>
    <property type="match status" value="1"/>
</dbReference>
<dbReference type="Proteomes" id="UP000030081">
    <property type="component" value="Chromosome 1"/>
</dbReference>
<dbReference type="GO" id="GO:0006412">
    <property type="term" value="P:translation"/>
    <property type="evidence" value="ECO:0007669"/>
    <property type="project" value="UniProtKB-KW"/>
</dbReference>
<dbReference type="PROSITE" id="PS50893">
    <property type="entry name" value="ABC_TRANSPORTER_2"/>
    <property type="match status" value="2"/>
</dbReference>
<dbReference type="Gene3D" id="3.40.50.300">
    <property type="entry name" value="P-loop containing nucleotide triphosphate hydrolases"/>
    <property type="match status" value="2"/>
</dbReference>
<dbReference type="EMBL" id="CP009617">
    <property type="protein sequence ID" value="AIW17906.1"/>
    <property type="molecule type" value="Genomic_DNA"/>
</dbReference>
<dbReference type="CDD" id="cd03221">
    <property type="entry name" value="ABCF_EF-3"/>
    <property type="match status" value="2"/>
</dbReference>
<accession>A0A7Y4GIV5</accession>
<dbReference type="RefSeq" id="WP_038164731.1">
    <property type="nucleotide sequence ID" value="NZ_CP009617.1"/>
</dbReference>
<protein>
    <recommendedName>
        <fullName evidence="12">Energy-dependent translational throttle protein EttA</fullName>
        <ecNumber evidence="12">3.6.1.-</ecNumber>
    </recommendedName>
    <alternativeName>
        <fullName evidence="12">Translational regulatory factor EttA</fullName>
    </alternativeName>
</protein>
<reference evidence="15" key="2">
    <citation type="journal article" date="2015" name="BMC Genomics">
        <title>Genome mining reveals unlocked bioactive potential of marine Gram-negative bacteria.</title>
        <authorList>
            <person name="Machado H."/>
            <person name="Sonnenschein E.C."/>
            <person name="Melchiorsen J."/>
            <person name="Gram L."/>
        </authorList>
    </citation>
    <scope>NUCLEOTIDE SEQUENCE</scope>
    <source>
        <strain evidence="15">S2052</strain>
    </source>
</reference>
<dbReference type="InterPro" id="IPR003439">
    <property type="entry name" value="ABC_transporter-like_ATP-bd"/>
</dbReference>
<comment type="domain">
    <text evidence="12">The P-site tRNA interaction motif (PtIM domain) probably interacts with the P-site tRNA(fMet) as well as the 23S rRNA.</text>
</comment>
<dbReference type="SUPFAM" id="SSF52540">
    <property type="entry name" value="P-loop containing nucleoside triphosphate hydrolases"/>
    <property type="match status" value="2"/>
</dbReference>
<dbReference type="GO" id="GO:0019843">
    <property type="term" value="F:rRNA binding"/>
    <property type="evidence" value="ECO:0007669"/>
    <property type="project" value="UniProtKB-UniRule"/>
</dbReference>
<dbReference type="GeneID" id="93939903"/>
<dbReference type="GO" id="GO:0016887">
    <property type="term" value="F:ATP hydrolysis activity"/>
    <property type="evidence" value="ECO:0007669"/>
    <property type="project" value="UniProtKB-UniRule"/>
</dbReference>
<evidence type="ECO:0000256" key="10">
    <source>
        <dbReference type="ARBA" id="ARBA00022884"/>
    </source>
</evidence>
<keyword evidence="17" id="KW-1185">Reference proteome</keyword>
<dbReference type="InterPro" id="IPR027417">
    <property type="entry name" value="P-loop_NTPase"/>
</dbReference>
<keyword evidence="5 12" id="KW-0677">Repeat</keyword>